<evidence type="ECO:0000313" key="6">
    <source>
        <dbReference type="EMBL" id="MFC4651496.1"/>
    </source>
</evidence>
<dbReference type="InterPro" id="IPR000835">
    <property type="entry name" value="HTH_MarR-typ"/>
</dbReference>
<keyword evidence="1" id="KW-0805">Transcription regulation</keyword>
<dbReference type="SUPFAM" id="SSF46785">
    <property type="entry name" value="Winged helix' DNA-binding domain"/>
    <property type="match status" value="1"/>
</dbReference>
<keyword evidence="7" id="KW-1185">Reference proteome</keyword>
<dbReference type="InterPro" id="IPR036390">
    <property type="entry name" value="WH_DNA-bd_sf"/>
</dbReference>
<evidence type="ECO:0000256" key="1">
    <source>
        <dbReference type="ARBA" id="ARBA00023015"/>
    </source>
</evidence>
<evidence type="ECO:0000256" key="3">
    <source>
        <dbReference type="ARBA" id="ARBA00023163"/>
    </source>
</evidence>
<accession>A0ABV9JAZ8</accession>
<dbReference type="EMBL" id="JBHSGD010000001">
    <property type="protein sequence ID" value="MFC4651496.1"/>
    <property type="molecule type" value="Genomic_DNA"/>
</dbReference>
<dbReference type="SMART" id="SM00347">
    <property type="entry name" value="HTH_MARR"/>
    <property type="match status" value="1"/>
</dbReference>
<name>A0ABV9JAZ8_9LACT</name>
<dbReference type="RefSeq" id="WP_213534318.1">
    <property type="nucleotide sequence ID" value="NZ_BOVQ01000003.1"/>
</dbReference>
<feature type="region of interest" description="Disordered" evidence="4">
    <location>
        <begin position="258"/>
        <end position="306"/>
    </location>
</feature>
<reference evidence="7" key="1">
    <citation type="journal article" date="2019" name="Int. J. Syst. Evol. Microbiol.">
        <title>The Global Catalogue of Microorganisms (GCM) 10K type strain sequencing project: providing services to taxonomists for standard genome sequencing and annotation.</title>
        <authorList>
            <consortium name="The Broad Institute Genomics Platform"/>
            <consortium name="The Broad Institute Genome Sequencing Center for Infectious Disease"/>
            <person name="Wu L."/>
            <person name="Ma J."/>
        </authorList>
    </citation>
    <scope>NUCLEOTIDE SEQUENCE [LARGE SCALE GENOMIC DNA]</scope>
    <source>
        <strain evidence="7">CCUG 63287</strain>
    </source>
</reference>
<comment type="caution">
    <text evidence="6">The sequence shown here is derived from an EMBL/GenBank/DDBJ whole genome shotgun (WGS) entry which is preliminary data.</text>
</comment>
<dbReference type="Pfam" id="PF01047">
    <property type="entry name" value="MarR"/>
    <property type="match status" value="1"/>
</dbReference>
<dbReference type="PANTHER" id="PTHR42756">
    <property type="entry name" value="TRANSCRIPTIONAL REGULATOR, MARR"/>
    <property type="match status" value="1"/>
</dbReference>
<gene>
    <name evidence="6" type="ORF">ACFO26_01050</name>
</gene>
<evidence type="ECO:0000256" key="4">
    <source>
        <dbReference type="SAM" id="MobiDB-lite"/>
    </source>
</evidence>
<keyword evidence="2" id="KW-0238">DNA-binding</keyword>
<evidence type="ECO:0000313" key="7">
    <source>
        <dbReference type="Proteomes" id="UP001595987"/>
    </source>
</evidence>
<dbReference type="CDD" id="cd00090">
    <property type="entry name" value="HTH_ARSR"/>
    <property type="match status" value="1"/>
</dbReference>
<proteinExistence type="predicted"/>
<dbReference type="SMART" id="SM00529">
    <property type="entry name" value="HTH_DTXR"/>
    <property type="match status" value="1"/>
</dbReference>
<organism evidence="6 7">
    <name type="scientific">Lactococcus nasutitermitis</name>
    <dbReference type="NCBI Taxonomy" id="1652957"/>
    <lineage>
        <taxon>Bacteria</taxon>
        <taxon>Bacillati</taxon>
        <taxon>Bacillota</taxon>
        <taxon>Bacilli</taxon>
        <taxon>Lactobacillales</taxon>
        <taxon>Streptococcaceae</taxon>
        <taxon>Lactococcus</taxon>
    </lineage>
</organism>
<dbReference type="Gene3D" id="1.10.10.10">
    <property type="entry name" value="Winged helix-like DNA-binding domain superfamily/Winged helix DNA-binding domain"/>
    <property type="match status" value="1"/>
</dbReference>
<keyword evidence="3" id="KW-0804">Transcription</keyword>
<evidence type="ECO:0000256" key="2">
    <source>
        <dbReference type="ARBA" id="ARBA00023125"/>
    </source>
</evidence>
<dbReference type="InterPro" id="IPR036388">
    <property type="entry name" value="WH-like_DNA-bd_sf"/>
</dbReference>
<evidence type="ECO:0000259" key="5">
    <source>
        <dbReference type="PROSITE" id="PS50995"/>
    </source>
</evidence>
<feature type="domain" description="HTH marR-type" evidence="5">
    <location>
        <begin position="5"/>
        <end position="144"/>
    </location>
</feature>
<dbReference type="Proteomes" id="UP001595987">
    <property type="component" value="Unassembled WGS sequence"/>
</dbReference>
<dbReference type="InterPro" id="IPR022689">
    <property type="entry name" value="Iron_dep_repressor"/>
</dbReference>
<dbReference type="PROSITE" id="PS50995">
    <property type="entry name" value="HTH_MARR_2"/>
    <property type="match status" value="1"/>
</dbReference>
<dbReference type="PANTHER" id="PTHR42756:SF1">
    <property type="entry name" value="TRANSCRIPTIONAL REPRESSOR OF EMRAB OPERON"/>
    <property type="match status" value="1"/>
</dbReference>
<feature type="compositionally biased region" description="Basic and acidic residues" evidence="4">
    <location>
        <begin position="291"/>
        <end position="306"/>
    </location>
</feature>
<sequence>MSEQTNNLLHLFSKLLRNPNVMLAMRADAINQQMRNRNARNGAQGLLVELWEKDGLTNAEIAELLDIKPSSVTAQVKNLEESGLVERIADENDKRVNRVFLTEKGREAQKTRSQLHDDMSETIFDSLTEEEQKQLAELLTKLSKANEVSNNEDLLKKFFGDDNIWKLMNAHDQHIFGNQFRREMQDYRREMNRMGQQMKRGANAARRGARDEMPFGEDWKTLMGNLKDSFKANFKDGTDNQNFDEHWNNFMNNFRDSRNDSRGFGGGRRGAYFNQKRDDFKSQPFFNNDDPSSKNDKTEKDNWDEF</sequence>
<dbReference type="InterPro" id="IPR011991">
    <property type="entry name" value="ArsR-like_HTH"/>
</dbReference>
<dbReference type="PRINTS" id="PR00598">
    <property type="entry name" value="HTHMARR"/>
</dbReference>
<protein>
    <submittedName>
        <fullName evidence="6">MarR family winged helix-turn-helix transcriptional regulator</fullName>
    </submittedName>
</protein>